<dbReference type="GO" id="GO:0016020">
    <property type="term" value="C:membrane"/>
    <property type="evidence" value="ECO:0007669"/>
    <property type="project" value="InterPro"/>
</dbReference>
<sequence>MDRILIILLYILLFLIMYIDINKKYIPNILNFSILVLSIFICGIDKIDIFFIGASCYTLPILIFYGYMSDILKKEVFGFGDIKLIIALGGLLYQGEINIFLQIYIFYLLVFSLATLYIIIYIVISYCRNKPLKIRGVELAFAPYICFAFIIIYNFNLMEKIIEKIY</sequence>
<feature type="transmembrane region" description="Helical" evidence="1">
    <location>
        <begin position="99"/>
        <end position="124"/>
    </location>
</feature>
<dbReference type="eggNOG" id="COG1989">
    <property type="taxonomic scope" value="Bacteria"/>
</dbReference>
<evidence type="ECO:0000256" key="1">
    <source>
        <dbReference type="SAM" id="Phobius"/>
    </source>
</evidence>
<protein>
    <recommendedName>
        <fullName evidence="2">Prepilin type IV endopeptidase peptidase domain-containing protein</fullName>
    </recommendedName>
</protein>
<feature type="transmembrane region" description="Helical" evidence="1">
    <location>
        <begin position="136"/>
        <end position="155"/>
    </location>
</feature>
<feature type="domain" description="Prepilin type IV endopeptidase peptidase" evidence="2">
    <location>
        <begin position="7"/>
        <end position="118"/>
    </location>
</feature>
<dbReference type="HOGENOM" id="CLU_145964_0_0_0"/>
<comment type="caution">
    <text evidence="3">The sequence shown here is derived from an EMBL/GenBank/DDBJ whole genome shotgun (WGS) entry which is preliminary data.</text>
</comment>
<dbReference type="InterPro" id="IPR000045">
    <property type="entry name" value="Prepilin_IV_endopep_pep"/>
</dbReference>
<accession>A0A0M1VX86</accession>
<keyword evidence="1" id="KW-1133">Transmembrane helix</keyword>
<feature type="transmembrane region" description="Helical" evidence="1">
    <location>
        <begin position="28"/>
        <end position="44"/>
    </location>
</feature>
<dbReference type="EMBL" id="ACDE02000015">
    <property type="protein sequence ID" value="EEO41294.1"/>
    <property type="molecule type" value="Genomic_DNA"/>
</dbReference>
<dbReference type="AlphaFoldDB" id="A0A0M1VX86"/>
<keyword evidence="1" id="KW-0812">Transmembrane</keyword>
<dbReference type="Proteomes" id="UP000004925">
    <property type="component" value="Unassembled WGS sequence"/>
</dbReference>
<feature type="transmembrane region" description="Helical" evidence="1">
    <location>
        <begin position="50"/>
        <end position="68"/>
    </location>
</feature>
<name>A0A0M1VX86_FUSVC</name>
<proteinExistence type="predicted"/>
<gene>
    <name evidence="3" type="ORF">FSCG_02007</name>
</gene>
<evidence type="ECO:0000259" key="2">
    <source>
        <dbReference type="Pfam" id="PF01478"/>
    </source>
</evidence>
<keyword evidence="1" id="KW-0472">Membrane</keyword>
<feature type="transmembrane region" description="Helical" evidence="1">
    <location>
        <begin position="6"/>
        <end position="21"/>
    </location>
</feature>
<dbReference type="Gene3D" id="1.20.120.1220">
    <property type="match status" value="1"/>
</dbReference>
<dbReference type="Pfam" id="PF01478">
    <property type="entry name" value="Peptidase_A24"/>
    <property type="match status" value="1"/>
</dbReference>
<evidence type="ECO:0000313" key="3">
    <source>
        <dbReference type="EMBL" id="EEO41294.1"/>
    </source>
</evidence>
<dbReference type="RefSeq" id="WP_008803640.1">
    <property type="nucleotide sequence ID" value="NZ_KQ235736.1"/>
</dbReference>
<reference evidence="3 4" key="1">
    <citation type="submission" date="2011-10" db="EMBL/GenBank/DDBJ databases">
        <title>The Genome Sequence of Fusobacterium sp. 4_1_13.</title>
        <authorList>
            <consortium name="The Broad Institute Genome Sequencing Platform"/>
            <person name="Earl A."/>
            <person name="Ward D."/>
            <person name="Feldgarden M."/>
            <person name="Gevers D."/>
            <person name="Strauss J."/>
            <person name="Ambrose C."/>
            <person name="Allen-Vercoe E."/>
            <person name="Young S.K."/>
            <person name="Zeng Q."/>
            <person name="Gargeya S."/>
            <person name="Fitzgerald M."/>
            <person name="Haas B."/>
            <person name="Abouelleil A."/>
            <person name="Alvarado L."/>
            <person name="Arachchi H.M."/>
            <person name="Berlin A."/>
            <person name="Brown A."/>
            <person name="Chapman S.B."/>
            <person name="Chen Z."/>
            <person name="Dunbar C."/>
            <person name="Freedman E."/>
            <person name="Gearin G."/>
            <person name="Goldberg J."/>
            <person name="Griggs A."/>
            <person name="Gujja S."/>
            <person name="Heiman D."/>
            <person name="Howarth C."/>
            <person name="Larson L."/>
            <person name="Lui A."/>
            <person name="MacDonald P.J."/>
            <person name="Montmayeur A."/>
            <person name="Murphy C."/>
            <person name="Neiman D."/>
            <person name="Pearson M."/>
            <person name="Priest M."/>
            <person name="Roberts A."/>
            <person name="Saif S."/>
            <person name="Shea T."/>
            <person name="Shenoy N."/>
            <person name="Sisk P."/>
            <person name="Stolte C."/>
            <person name="Sykes S."/>
            <person name="Wortman J."/>
            <person name="Nusbaum C."/>
            <person name="Birren B."/>
        </authorList>
    </citation>
    <scope>NUCLEOTIDE SEQUENCE [LARGE SCALE GENOMIC DNA]</scope>
    <source>
        <strain evidence="3 4">4_1_13</strain>
    </source>
</reference>
<organism evidence="3 4">
    <name type="scientific">Fusobacterium vincentii 4_1_13</name>
    <dbReference type="NCBI Taxonomy" id="469606"/>
    <lineage>
        <taxon>Bacteria</taxon>
        <taxon>Fusobacteriati</taxon>
        <taxon>Fusobacteriota</taxon>
        <taxon>Fusobacteriia</taxon>
        <taxon>Fusobacteriales</taxon>
        <taxon>Fusobacteriaceae</taxon>
        <taxon>Fusobacterium</taxon>
    </lineage>
</organism>
<evidence type="ECO:0000313" key="4">
    <source>
        <dbReference type="Proteomes" id="UP000004925"/>
    </source>
</evidence>
<dbReference type="GO" id="GO:0004190">
    <property type="term" value="F:aspartic-type endopeptidase activity"/>
    <property type="evidence" value="ECO:0007669"/>
    <property type="project" value="InterPro"/>
</dbReference>